<evidence type="ECO:0000256" key="6">
    <source>
        <dbReference type="ARBA" id="ARBA00023136"/>
    </source>
</evidence>
<dbReference type="AlphaFoldDB" id="A0A2V5K337"/>
<dbReference type="InterPro" id="IPR000515">
    <property type="entry name" value="MetI-like"/>
</dbReference>
<sequence length="310" mass="34679">MTAERKKSKSTGLKKTLPLFLLAAPGLLYFLVNNYIPMFGLFIAFKDVDYAKGIFRSDWVGFDNFHFLFQTSDAWIMTRNTLLYNAAFIVFGTLLSLLIAILMSELLNKVYSKLYQSGLVLPNLISMVVLSYLVFAFLNADSGFINRSVLRPLGIPEINWYSEAAYWPYLLVLIHLWKTAGYGSIVYFAFIAGIDKSIYEAAKIDGAGKLKQIRMITLPLLKPTIVILGLMSVGRIFNSDFGLFYQVPMNAGALYSTTQTIDTYVYRALMQVNDIGMSAAAGLYQSVVGFMLVILANAIVKKVNKDNALF</sequence>
<protein>
    <submittedName>
        <fullName evidence="9">Sugar ABC transporter permease</fullName>
    </submittedName>
</protein>
<name>A0A2V5K337_9BACL</name>
<dbReference type="PROSITE" id="PS50928">
    <property type="entry name" value="ABC_TM1"/>
    <property type="match status" value="1"/>
</dbReference>
<organism evidence="9 10">
    <name type="scientific">Paenibacillus flagellatus</name>
    <dbReference type="NCBI Taxonomy" id="2211139"/>
    <lineage>
        <taxon>Bacteria</taxon>
        <taxon>Bacillati</taxon>
        <taxon>Bacillota</taxon>
        <taxon>Bacilli</taxon>
        <taxon>Bacillales</taxon>
        <taxon>Paenibacillaceae</taxon>
        <taxon>Paenibacillus</taxon>
    </lineage>
</organism>
<evidence type="ECO:0000313" key="9">
    <source>
        <dbReference type="EMBL" id="PYI52244.1"/>
    </source>
</evidence>
<evidence type="ECO:0000256" key="5">
    <source>
        <dbReference type="ARBA" id="ARBA00022989"/>
    </source>
</evidence>
<dbReference type="InterPro" id="IPR050809">
    <property type="entry name" value="UgpAE/MalFG_permease"/>
</dbReference>
<feature type="domain" description="ABC transmembrane type-1" evidence="8">
    <location>
        <begin position="78"/>
        <end position="296"/>
    </location>
</feature>
<comment type="subcellular location">
    <subcellularLocation>
        <location evidence="1 7">Cell membrane</location>
        <topology evidence="1 7">Multi-pass membrane protein</topology>
    </subcellularLocation>
</comment>
<feature type="transmembrane region" description="Helical" evidence="7">
    <location>
        <begin position="20"/>
        <end position="45"/>
    </location>
</feature>
<reference evidence="9 10" key="1">
    <citation type="submission" date="2018-05" db="EMBL/GenBank/DDBJ databases">
        <title>Paenibacillus flagellatus sp. nov., isolated from selenium mineral soil.</title>
        <authorList>
            <person name="Dai X."/>
        </authorList>
    </citation>
    <scope>NUCLEOTIDE SEQUENCE [LARGE SCALE GENOMIC DNA]</scope>
    <source>
        <strain evidence="9 10">DXL2</strain>
    </source>
</reference>
<evidence type="ECO:0000256" key="2">
    <source>
        <dbReference type="ARBA" id="ARBA00022448"/>
    </source>
</evidence>
<gene>
    <name evidence="9" type="ORF">DLM86_22510</name>
</gene>
<proteinExistence type="inferred from homology"/>
<evidence type="ECO:0000256" key="3">
    <source>
        <dbReference type="ARBA" id="ARBA00022475"/>
    </source>
</evidence>
<comment type="caution">
    <text evidence="9">The sequence shown here is derived from an EMBL/GenBank/DDBJ whole genome shotgun (WGS) entry which is preliminary data.</text>
</comment>
<keyword evidence="3" id="KW-1003">Cell membrane</keyword>
<feature type="transmembrane region" description="Helical" evidence="7">
    <location>
        <begin position="82"/>
        <end position="107"/>
    </location>
</feature>
<dbReference type="CDD" id="cd06261">
    <property type="entry name" value="TM_PBP2"/>
    <property type="match status" value="1"/>
</dbReference>
<accession>A0A2V5K337</accession>
<dbReference type="PANTHER" id="PTHR43227">
    <property type="entry name" value="BLL4140 PROTEIN"/>
    <property type="match status" value="1"/>
</dbReference>
<dbReference type="Pfam" id="PF00528">
    <property type="entry name" value="BPD_transp_1"/>
    <property type="match status" value="1"/>
</dbReference>
<keyword evidence="10" id="KW-1185">Reference proteome</keyword>
<dbReference type="GO" id="GO:0055085">
    <property type="term" value="P:transmembrane transport"/>
    <property type="evidence" value="ECO:0007669"/>
    <property type="project" value="InterPro"/>
</dbReference>
<dbReference type="PANTHER" id="PTHR43227:SF11">
    <property type="entry name" value="BLL4140 PROTEIN"/>
    <property type="match status" value="1"/>
</dbReference>
<evidence type="ECO:0000259" key="8">
    <source>
        <dbReference type="PROSITE" id="PS50928"/>
    </source>
</evidence>
<dbReference type="OrthoDB" id="9785836at2"/>
<dbReference type="GO" id="GO:0005886">
    <property type="term" value="C:plasma membrane"/>
    <property type="evidence" value="ECO:0007669"/>
    <property type="project" value="UniProtKB-SubCell"/>
</dbReference>
<keyword evidence="5 7" id="KW-1133">Transmembrane helix</keyword>
<evidence type="ECO:0000313" key="10">
    <source>
        <dbReference type="Proteomes" id="UP000247476"/>
    </source>
</evidence>
<dbReference type="RefSeq" id="WP_110842316.1">
    <property type="nucleotide sequence ID" value="NZ_QJVJ01000010.1"/>
</dbReference>
<feature type="transmembrane region" description="Helical" evidence="7">
    <location>
        <begin position="166"/>
        <end position="194"/>
    </location>
</feature>
<dbReference type="Proteomes" id="UP000247476">
    <property type="component" value="Unassembled WGS sequence"/>
</dbReference>
<keyword evidence="4 7" id="KW-0812">Transmembrane</keyword>
<feature type="transmembrane region" description="Helical" evidence="7">
    <location>
        <begin position="215"/>
        <end position="237"/>
    </location>
</feature>
<feature type="transmembrane region" description="Helical" evidence="7">
    <location>
        <begin position="275"/>
        <end position="300"/>
    </location>
</feature>
<feature type="transmembrane region" description="Helical" evidence="7">
    <location>
        <begin position="119"/>
        <end position="138"/>
    </location>
</feature>
<dbReference type="Gene3D" id="1.10.3720.10">
    <property type="entry name" value="MetI-like"/>
    <property type="match status" value="1"/>
</dbReference>
<dbReference type="InterPro" id="IPR035906">
    <property type="entry name" value="MetI-like_sf"/>
</dbReference>
<dbReference type="SUPFAM" id="SSF161098">
    <property type="entry name" value="MetI-like"/>
    <property type="match status" value="1"/>
</dbReference>
<evidence type="ECO:0000256" key="7">
    <source>
        <dbReference type="RuleBase" id="RU363032"/>
    </source>
</evidence>
<keyword evidence="6 7" id="KW-0472">Membrane</keyword>
<comment type="similarity">
    <text evidence="7">Belongs to the binding-protein-dependent transport system permease family.</text>
</comment>
<keyword evidence="2 7" id="KW-0813">Transport</keyword>
<evidence type="ECO:0000256" key="1">
    <source>
        <dbReference type="ARBA" id="ARBA00004651"/>
    </source>
</evidence>
<evidence type="ECO:0000256" key="4">
    <source>
        <dbReference type="ARBA" id="ARBA00022692"/>
    </source>
</evidence>
<dbReference type="EMBL" id="QJVJ01000010">
    <property type="protein sequence ID" value="PYI52244.1"/>
    <property type="molecule type" value="Genomic_DNA"/>
</dbReference>